<organism evidence="8 9">
    <name type="scientific">Microvirga subterranea</name>
    <dbReference type="NCBI Taxonomy" id="186651"/>
    <lineage>
        <taxon>Bacteria</taxon>
        <taxon>Pseudomonadati</taxon>
        <taxon>Pseudomonadota</taxon>
        <taxon>Alphaproteobacteria</taxon>
        <taxon>Hyphomicrobiales</taxon>
        <taxon>Methylobacteriaceae</taxon>
        <taxon>Microvirga</taxon>
    </lineage>
</organism>
<feature type="domain" description="Fe2OG dioxygenase" evidence="7">
    <location>
        <begin position="145"/>
        <end position="246"/>
    </location>
</feature>
<dbReference type="InterPro" id="IPR004574">
    <property type="entry name" value="Alkb"/>
</dbReference>
<evidence type="ECO:0000256" key="6">
    <source>
        <dbReference type="PIRSR" id="PIRSR604574-2"/>
    </source>
</evidence>
<feature type="binding site" evidence="5">
    <location>
        <begin position="237"/>
        <end position="243"/>
    </location>
    <ligand>
        <name>2-oxoglutarate</name>
        <dbReference type="ChEBI" id="CHEBI:16810"/>
    </ligand>
</feature>
<evidence type="ECO:0000313" key="8">
    <source>
        <dbReference type="EMBL" id="RDI59490.1"/>
    </source>
</evidence>
<evidence type="ECO:0000256" key="2">
    <source>
        <dbReference type="ARBA" id="ARBA00022964"/>
    </source>
</evidence>
<keyword evidence="4 6" id="KW-0408">Iron</keyword>
<dbReference type="Proteomes" id="UP000254925">
    <property type="component" value="Unassembled WGS sequence"/>
</dbReference>
<keyword evidence="2" id="KW-0223">Dioxygenase</keyword>
<dbReference type="InterPro" id="IPR037151">
    <property type="entry name" value="AlkB-like_sf"/>
</dbReference>
<feature type="binding site" evidence="5">
    <location>
        <begin position="152"/>
        <end position="154"/>
    </location>
    <ligand>
        <name>2-oxoglutarate</name>
        <dbReference type="ChEBI" id="CHEBI:16810"/>
    </ligand>
</feature>
<feature type="binding site" evidence="5">
    <location>
        <position position="167"/>
    </location>
    <ligand>
        <name>substrate</name>
    </ligand>
</feature>
<feature type="binding site" evidence="6">
    <location>
        <position position="163"/>
    </location>
    <ligand>
        <name>Fe cation</name>
        <dbReference type="ChEBI" id="CHEBI:24875"/>
        <note>catalytic</note>
    </ligand>
</feature>
<dbReference type="PANTHER" id="PTHR16557:SF2">
    <property type="entry name" value="NUCLEIC ACID DIOXYGENASE ALKBH1"/>
    <property type="match status" value="1"/>
</dbReference>
<dbReference type="PROSITE" id="PS51471">
    <property type="entry name" value="FE2OG_OXY"/>
    <property type="match status" value="1"/>
</dbReference>
<keyword evidence="8" id="KW-0489">Methyltransferase</keyword>
<dbReference type="AlphaFoldDB" id="A0A370HMA6"/>
<dbReference type="SUPFAM" id="SSF51197">
    <property type="entry name" value="Clavaminate synthase-like"/>
    <property type="match status" value="1"/>
</dbReference>
<dbReference type="InterPro" id="IPR005123">
    <property type="entry name" value="Oxoglu/Fe-dep_dioxygenase_dom"/>
</dbReference>
<gene>
    <name evidence="8" type="ORF">DES45_104406</name>
</gene>
<evidence type="ECO:0000256" key="4">
    <source>
        <dbReference type="ARBA" id="ARBA00023004"/>
    </source>
</evidence>
<accession>A0A370HMA6</accession>
<dbReference type="InterPro" id="IPR027450">
    <property type="entry name" value="AlkB-like"/>
</dbReference>
<keyword evidence="8" id="KW-0808">Transferase</keyword>
<dbReference type="Pfam" id="PF13532">
    <property type="entry name" value="2OG-FeII_Oxy_2"/>
    <property type="match status" value="1"/>
</dbReference>
<dbReference type="GO" id="GO:0008168">
    <property type="term" value="F:methyltransferase activity"/>
    <property type="evidence" value="ECO:0007669"/>
    <property type="project" value="UniProtKB-KW"/>
</dbReference>
<feature type="binding site" evidence="6">
    <location>
        <position position="219"/>
    </location>
    <ligand>
        <name>Fe cation</name>
        <dbReference type="ChEBI" id="CHEBI:24875"/>
        <note>catalytic</note>
    </ligand>
</feature>
<dbReference type="GO" id="GO:0032259">
    <property type="term" value="P:methylation"/>
    <property type="evidence" value="ECO:0007669"/>
    <property type="project" value="UniProtKB-KW"/>
</dbReference>
<feature type="binding site" evidence="5">
    <location>
        <begin position="112"/>
        <end position="114"/>
    </location>
    <ligand>
        <name>substrate</name>
    </ligand>
</feature>
<sequence length="249" mass="27279">MLNPALPGLPPQNRLLAGQAPVIAGERPSTRWHGATNGIRFLPMPALTLAPGLVYHPDYLDRPAQENLLAALRGITRAAPLYVPRMPRTGKPFSVRMTNCGALGWVSDVDGYRYQPTHPETGAPWPPMPGQILRAWEELSGYPHPPDACLVNFYEPSARMGLHQDKDEEEFDAPVVSLSLGDTALFRYGGLDRKDPTKSVRLRSGDAIVFGGPARLIHHGIDRLLPGTSDLLPQGGRLNLTLRRVKVPL</sequence>
<dbReference type="GO" id="GO:0035513">
    <property type="term" value="P:oxidative RNA demethylation"/>
    <property type="evidence" value="ECO:0007669"/>
    <property type="project" value="TreeGrafter"/>
</dbReference>
<feature type="binding site" evidence="5">
    <location>
        <position position="193"/>
    </location>
    <ligand>
        <name>substrate</name>
    </ligand>
</feature>
<keyword evidence="9" id="KW-1185">Reference proteome</keyword>
<evidence type="ECO:0000256" key="5">
    <source>
        <dbReference type="PIRSR" id="PIRSR604574-1"/>
    </source>
</evidence>
<dbReference type="GO" id="GO:0035516">
    <property type="term" value="F:broad specificity oxidative DNA demethylase activity"/>
    <property type="evidence" value="ECO:0007669"/>
    <property type="project" value="TreeGrafter"/>
</dbReference>
<comment type="caution">
    <text evidence="8">The sequence shown here is derived from an EMBL/GenBank/DDBJ whole genome shotgun (WGS) entry which is preliminary data.</text>
</comment>
<dbReference type="GO" id="GO:0008198">
    <property type="term" value="F:ferrous iron binding"/>
    <property type="evidence" value="ECO:0007669"/>
    <property type="project" value="TreeGrafter"/>
</dbReference>
<comment type="cofactor">
    <cofactor evidence="6">
        <name>Fe(2+)</name>
        <dbReference type="ChEBI" id="CHEBI:29033"/>
    </cofactor>
    <text evidence="6">Binds 1 Fe(2+) ion per subunit.</text>
</comment>
<name>A0A370HMA6_9HYPH</name>
<evidence type="ECO:0000313" key="9">
    <source>
        <dbReference type="Proteomes" id="UP000254925"/>
    </source>
</evidence>
<dbReference type="Gene3D" id="2.60.120.590">
    <property type="entry name" value="Alpha-ketoglutarate-dependent dioxygenase AlkB-like"/>
    <property type="match status" value="1"/>
</dbReference>
<evidence type="ECO:0000259" key="7">
    <source>
        <dbReference type="PROSITE" id="PS51471"/>
    </source>
</evidence>
<evidence type="ECO:0000256" key="3">
    <source>
        <dbReference type="ARBA" id="ARBA00023002"/>
    </source>
</evidence>
<dbReference type="GO" id="GO:0005737">
    <property type="term" value="C:cytoplasm"/>
    <property type="evidence" value="ECO:0007669"/>
    <property type="project" value="TreeGrafter"/>
</dbReference>
<evidence type="ECO:0000256" key="1">
    <source>
        <dbReference type="ARBA" id="ARBA00022723"/>
    </source>
</evidence>
<protein>
    <submittedName>
        <fullName evidence="8">Alkylated DNA repair protein (DNA oxidative demethylase)</fullName>
    </submittedName>
</protein>
<keyword evidence="1 6" id="KW-0479">Metal-binding</keyword>
<proteinExistence type="predicted"/>
<feature type="binding site" evidence="5">
    <location>
        <position position="105"/>
    </location>
    <ligand>
        <name>substrate</name>
    </ligand>
</feature>
<reference evidence="8 9" key="1">
    <citation type="submission" date="2018-07" db="EMBL/GenBank/DDBJ databases">
        <title>Genomic Encyclopedia of Type Strains, Phase IV (KMG-IV): sequencing the most valuable type-strain genomes for metagenomic binning, comparative biology and taxonomic classification.</title>
        <authorList>
            <person name="Goeker M."/>
        </authorList>
    </citation>
    <scope>NUCLEOTIDE SEQUENCE [LARGE SCALE GENOMIC DNA]</scope>
    <source>
        <strain evidence="8 9">DSM 14364</strain>
    </source>
</reference>
<feature type="binding site" evidence="6">
    <location>
        <position position="165"/>
    </location>
    <ligand>
        <name>Fe cation</name>
        <dbReference type="ChEBI" id="CHEBI:24875"/>
        <note>catalytic</note>
    </ligand>
</feature>
<keyword evidence="3" id="KW-0560">Oxidoreductase</keyword>
<dbReference type="PANTHER" id="PTHR16557">
    <property type="entry name" value="ALKYLATED DNA REPAIR PROTEIN ALKB-RELATED"/>
    <property type="match status" value="1"/>
</dbReference>
<dbReference type="EMBL" id="QQBB01000004">
    <property type="protein sequence ID" value="RDI59490.1"/>
    <property type="molecule type" value="Genomic_DNA"/>
</dbReference>
<dbReference type="GO" id="GO:0035515">
    <property type="term" value="F:oxidative RNA demethylase activity"/>
    <property type="evidence" value="ECO:0007669"/>
    <property type="project" value="TreeGrafter"/>
</dbReference>